<proteinExistence type="predicted"/>
<reference evidence="2" key="1">
    <citation type="journal article" date="2023" name="Nat. Plants">
        <title>Single-cell RNA sequencing provides a high-resolution roadmap for understanding the multicellular compartmentation of specialized metabolism.</title>
        <authorList>
            <person name="Sun S."/>
            <person name="Shen X."/>
            <person name="Li Y."/>
            <person name="Li Y."/>
            <person name="Wang S."/>
            <person name="Li R."/>
            <person name="Zhang H."/>
            <person name="Shen G."/>
            <person name="Guo B."/>
            <person name="Wei J."/>
            <person name="Xu J."/>
            <person name="St-Pierre B."/>
            <person name="Chen S."/>
            <person name="Sun C."/>
        </authorList>
    </citation>
    <scope>NUCLEOTIDE SEQUENCE [LARGE SCALE GENOMIC DNA]</scope>
</reference>
<accession>A0ACC0BLB0</accession>
<evidence type="ECO:0000313" key="1">
    <source>
        <dbReference type="EMBL" id="KAI5673377.1"/>
    </source>
</evidence>
<dbReference type="EMBL" id="CM044703">
    <property type="protein sequence ID" value="KAI5673377.1"/>
    <property type="molecule type" value="Genomic_DNA"/>
</dbReference>
<sequence>MSEFIQRPLLRFQTLSIEPIMKMSRPGHRWIYQDGTIVRGSAGLTPSSFYSLREIDTERPSVPVVDIPDSDSEIVDWPVGTEMDIEEDPSEPTTEMDTTQWIENVLRDETTEEPSLGPTSGIPVSPTDFYEGSTSGLPVFSPIAETAGKFHDKDDGMLEATLANRRGERAQSTSNDESLERFLRFRPPEFHGKVEQEAKAELFLQQLSDIYDTLQYEGARRVTFTAFRLREQRKTGG</sequence>
<keyword evidence="2" id="KW-1185">Reference proteome</keyword>
<gene>
    <name evidence="1" type="ORF">M9H77_13741</name>
</gene>
<comment type="caution">
    <text evidence="1">The sequence shown here is derived from an EMBL/GenBank/DDBJ whole genome shotgun (WGS) entry which is preliminary data.</text>
</comment>
<organism evidence="1 2">
    <name type="scientific">Catharanthus roseus</name>
    <name type="common">Madagascar periwinkle</name>
    <name type="synonym">Vinca rosea</name>
    <dbReference type="NCBI Taxonomy" id="4058"/>
    <lineage>
        <taxon>Eukaryota</taxon>
        <taxon>Viridiplantae</taxon>
        <taxon>Streptophyta</taxon>
        <taxon>Embryophyta</taxon>
        <taxon>Tracheophyta</taxon>
        <taxon>Spermatophyta</taxon>
        <taxon>Magnoliopsida</taxon>
        <taxon>eudicotyledons</taxon>
        <taxon>Gunneridae</taxon>
        <taxon>Pentapetalae</taxon>
        <taxon>asterids</taxon>
        <taxon>lamiids</taxon>
        <taxon>Gentianales</taxon>
        <taxon>Apocynaceae</taxon>
        <taxon>Rauvolfioideae</taxon>
        <taxon>Vinceae</taxon>
        <taxon>Catharanthinae</taxon>
        <taxon>Catharanthus</taxon>
    </lineage>
</organism>
<protein>
    <submittedName>
        <fullName evidence="1">Uncharacterized protein</fullName>
    </submittedName>
</protein>
<name>A0ACC0BLB0_CATRO</name>
<evidence type="ECO:0000313" key="2">
    <source>
        <dbReference type="Proteomes" id="UP001060085"/>
    </source>
</evidence>
<dbReference type="Proteomes" id="UP001060085">
    <property type="component" value="Linkage Group LG03"/>
</dbReference>